<dbReference type="AlphaFoldDB" id="A0AAD8LDK4"/>
<organism evidence="2 3">
    <name type="scientific">Tagetes erecta</name>
    <name type="common">African marigold</name>
    <dbReference type="NCBI Taxonomy" id="13708"/>
    <lineage>
        <taxon>Eukaryota</taxon>
        <taxon>Viridiplantae</taxon>
        <taxon>Streptophyta</taxon>
        <taxon>Embryophyta</taxon>
        <taxon>Tracheophyta</taxon>
        <taxon>Spermatophyta</taxon>
        <taxon>Magnoliopsida</taxon>
        <taxon>eudicotyledons</taxon>
        <taxon>Gunneridae</taxon>
        <taxon>Pentapetalae</taxon>
        <taxon>asterids</taxon>
        <taxon>campanulids</taxon>
        <taxon>Asterales</taxon>
        <taxon>Asteraceae</taxon>
        <taxon>Asteroideae</taxon>
        <taxon>Heliantheae alliance</taxon>
        <taxon>Tageteae</taxon>
        <taxon>Tagetes</taxon>
    </lineage>
</organism>
<reference evidence="2" key="1">
    <citation type="journal article" date="2023" name="bioRxiv">
        <title>Improved chromosome-level genome assembly for marigold (Tagetes erecta).</title>
        <authorList>
            <person name="Jiang F."/>
            <person name="Yuan L."/>
            <person name="Wang S."/>
            <person name="Wang H."/>
            <person name="Xu D."/>
            <person name="Wang A."/>
            <person name="Fan W."/>
        </authorList>
    </citation>
    <scope>NUCLEOTIDE SEQUENCE</scope>
    <source>
        <strain evidence="2">WSJ</strain>
        <tissue evidence="2">Leaf</tissue>
    </source>
</reference>
<dbReference type="Proteomes" id="UP001229421">
    <property type="component" value="Unassembled WGS sequence"/>
</dbReference>
<feature type="compositionally biased region" description="Basic and acidic residues" evidence="1">
    <location>
        <begin position="29"/>
        <end position="46"/>
    </location>
</feature>
<evidence type="ECO:0000256" key="1">
    <source>
        <dbReference type="SAM" id="MobiDB-lite"/>
    </source>
</evidence>
<protein>
    <submittedName>
        <fullName evidence="2">Uncharacterized protein</fullName>
    </submittedName>
</protein>
<sequence length="82" mass="9550">MKLIDYELAVEVTYLDRWIFNGDVVDDLDGKRGRKETKQQRERESELGFGDTLIERRMKGSRSVLVQQPQLKTGLLQDPRPS</sequence>
<evidence type="ECO:0000313" key="2">
    <source>
        <dbReference type="EMBL" id="KAK1439123.1"/>
    </source>
</evidence>
<proteinExistence type="predicted"/>
<dbReference type="EMBL" id="JAUHHV010000001">
    <property type="protein sequence ID" value="KAK1439123.1"/>
    <property type="molecule type" value="Genomic_DNA"/>
</dbReference>
<gene>
    <name evidence="2" type="ORF">QVD17_04938</name>
</gene>
<comment type="caution">
    <text evidence="2">The sequence shown here is derived from an EMBL/GenBank/DDBJ whole genome shotgun (WGS) entry which is preliminary data.</text>
</comment>
<accession>A0AAD8LDK4</accession>
<name>A0AAD8LDK4_TARER</name>
<feature type="region of interest" description="Disordered" evidence="1">
    <location>
        <begin position="29"/>
        <end position="82"/>
    </location>
</feature>
<evidence type="ECO:0000313" key="3">
    <source>
        <dbReference type="Proteomes" id="UP001229421"/>
    </source>
</evidence>
<keyword evidence="3" id="KW-1185">Reference proteome</keyword>